<dbReference type="GO" id="GO:0005576">
    <property type="term" value="C:extracellular region"/>
    <property type="evidence" value="ECO:0007669"/>
    <property type="project" value="UniProtKB-SubCell"/>
</dbReference>
<name>A0A833R6W5_9POAL</name>
<comment type="similarity">
    <text evidence="3">Belongs to the expansin family.</text>
</comment>
<dbReference type="AlphaFoldDB" id="A0A833R6W5"/>
<feature type="signal peptide" evidence="4">
    <location>
        <begin position="1"/>
        <end position="24"/>
    </location>
</feature>
<protein>
    <submittedName>
        <fullName evidence="7">Expansin-like B1</fullName>
    </submittedName>
</protein>
<dbReference type="Pfam" id="PF01357">
    <property type="entry name" value="Expansin_C"/>
    <property type="match status" value="1"/>
</dbReference>
<dbReference type="InterPro" id="IPR007112">
    <property type="entry name" value="Expansin/allergen_DPBB_dom"/>
</dbReference>
<dbReference type="SUPFAM" id="SSF49590">
    <property type="entry name" value="PHL pollen allergen"/>
    <property type="match status" value="1"/>
</dbReference>
<evidence type="ECO:0000256" key="1">
    <source>
        <dbReference type="ARBA" id="ARBA00004613"/>
    </source>
</evidence>
<feature type="domain" description="Expansin-like CBD" evidence="6">
    <location>
        <begin position="166"/>
        <end position="253"/>
    </location>
</feature>
<sequence>MAFLSKILNLSAILMVGFIYFARGDGSAGFTQSKAVYYPNSIQQGTQYGSCEYGAFGATLNGGDVSAASRLYRNGVGCGACYQVLCTNNKYCSTNGVKIVITDSGASDSTDFILSQHAFAGMGQTPDAGLAILALGYVGIQYRRVPCNYPNKNISFYIDKSSNFPYYLAFQIWYHSGDKDITAVQLCETISLTCKLLERSHGATWAVGSPPSGPLSIRMLLSGDNDNDDNDDTWLVSANNIPQNWTAGAIYDSGMQVQI</sequence>
<evidence type="ECO:0000313" key="8">
    <source>
        <dbReference type="Proteomes" id="UP000623129"/>
    </source>
</evidence>
<dbReference type="InterPro" id="IPR007117">
    <property type="entry name" value="Expansin_CBD"/>
</dbReference>
<dbReference type="Pfam" id="PF03330">
    <property type="entry name" value="DPBB_1"/>
    <property type="match status" value="1"/>
</dbReference>
<dbReference type="PANTHER" id="PTHR31692:SF92">
    <property type="entry name" value="EXPANSIN-LIKE B1"/>
    <property type="match status" value="1"/>
</dbReference>
<dbReference type="InterPro" id="IPR036908">
    <property type="entry name" value="RlpA-like_sf"/>
</dbReference>
<comment type="subcellular location">
    <subcellularLocation>
        <location evidence="1">Secreted</location>
    </subcellularLocation>
</comment>
<keyword evidence="2" id="KW-0964">Secreted</keyword>
<dbReference type="PANTHER" id="PTHR31692">
    <property type="entry name" value="EXPANSIN-B3"/>
    <property type="match status" value="1"/>
</dbReference>
<evidence type="ECO:0000259" key="5">
    <source>
        <dbReference type="PROSITE" id="PS50842"/>
    </source>
</evidence>
<dbReference type="SUPFAM" id="SSF50685">
    <property type="entry name" value="Barwin-like endoglucanases"/>
    <property type="match status" value="1"/>
</dbReference>
<dbReference type="PROSITE" id="PS50842">
    <property type="entry name" value="EXPANSIN_EG45"/>
    <property type="match status" value="1"/>
</dbReference>
<dbReference type="OrthoDB" id="5823761at2759"/>
<dbReference type="InterPro" id="IPR009009">
    <property type="entry name" value="RlpA-like_DPBB"/>
</dbReference>
<feature type="chain" id="PRO_5032481227" evidence="4">
    <location>
        <begin position="25"/>
        <end position="259"/>
    </location>
</feature>
<dbReference type="InterPro" id="IPR036749">
    <property type="entry name" value="Expansin_CBD_sf"/>
</dbReference>
<keyword evidence="4" id="KW-0732">Signal</keyword>
<comment type="caution">
    <text evidence="7">The sequence shown here is derived from an EMBL/GenBank/DDBJ whole genome shotgun (WGS) entry which is preliminary data.</text>
</comment>
<organism evidence="7 8">
    <name type="scientific">Carex littledalei</name>
    <dbReference type="NCBI Taxonomy" id="544730"/>
    <lineage>
        <taxon>Eukaryota</taxon>
        <taxon>Viridiplantae</taxon>
        <taxon>Streptophyta</taxon>
        <taxon>Embryophyta</taxon>
        <taxon>Tracheophyta</taxon>
        <taxon>Spermatophyta</taxon>
        <taxon>Magnoliopsida</taxon>
        <taxon>Liliopsida</taxon>
        <taxon>Poales</taxon>
        <taxon>Cyperaceae</taxon>
        <taxon>Cyperoideae</taxon>
        <taxon>Cariceae</taxon>
        <taxon>Carex</taxon>
        <taxon>Carex subgen. Euthyceras</taxon>
    </lineage>
</organism>
<dbReference type="Gene3D" id="2.40.40.10">
    <property type="entry name" value="RlpA-like domain"/>
    <property type="match status" value="1"/>
</dbReference>
<proteinExistence type="inferred from homology"/>
<dbReference type="Proteomes" id="UP000623129">
    <property type="component" value="Unassembled WGS sequence"/>
</dbReference>
<evidence type="ECO:0000256" key="4">
    <source>
        <dbReference type="SAM" id="SignalP"/>
    </source>
</evidence>
<dbReference type="PRINTS" id="PR01225">
    <property type="entry name" value="EXPANSNFAMLY"/>
</dbReference>
<feature type="domain" description="Expansin-like EG45" evidence="5">
    <location>
        <begin position="48"/>
        <end position="152"/>
    </location>
</feature>
<evidence type="ECO:0000256" key="2">
    <source>
        <dbReference type="ARBA" id="ARBA00022525"/>
    </source>
</evidence>
<evidence type="ECO:0000313" key="7">
    <source>
        <dbReference type="EMBL" id="KAF3335492.1"/>
    </source>
</evidence>
<keyword evidence="8" id="KW-1185">Reference proteome</keyword>
<reference evidence="7" key="1">
    <citation type="submission" date="2020-01" db="EMBL/GenBank/DDBJ databases">
        <title>Genome sequence of Kobresia littledalei, the first chromosome-level genome in the family Cyperaceae.</title>
        <authorList>
            <person name="Qu G."/>
        </authorList>
    </citation>
    <scope>NUCLEOTIDE SEQUENCE</scope>
    <source>
        <strain evidence="7">C.B.Clarke</strain>
        <tissue evidence="7">Leaf</tissue>
    </source>
</reference>
<dbReference type="PROSITE" id="PS50843">
    <property type="entry name" value="EXPANSIN_CBD"/>
    <property type="match status" value="1"/>
</dbReference>
<evidence type="ECO:0000259" key="6">
    <source>
        <dbReference type="PROSITE" id="PS50843"/>
    </source>
</evidence>
<evidence type="ECO:0000256" key="3">
    <source>
        <dbReference type="RuleBase" id="RU003460"/>
    </source>
</evidence>
<accession>A0A833R6W5</accession>
<gene>
    <name evidence="7" type="ORF">FCM35_KLT19999</name>
</gene>
<dbReference type="Gene3D" id="2.60.40.760">
    <property type="entry name" value="Expansin, cellulose-binding-like domain"/>
    <property type="match status" value="1"/>
</dbReference>
<dbReference type="CDD" id="cd22277">
    <property type="entry name" value="DPBB_EXLB_N"/>
    <property type="match status" value="1"/>
</dbReference>
<dbReference type="EMBL" id="SWLB01000008">
    <property type="protein sequence ID" value="KAF3335492.1"/>
    <property type="molecule type" value="Genomic_DNA"/>
</dbReference>
<dbReference type="InterPro" id="IPR007118">
    <property type="entry name" value="Expan_Lol_pI"/>
</dbReference>